<dbReference type="InterPro" id="IPR023398">
    <property type="entry name" value="TIF_eIF4e-like"/>
</dbReference>
<dbReference type="OMA" id="VKPRICL"/>
<dbReference type="GeneID" id="20195347"/>
<sequence length="211" mass="24406">MDCVEVLEKNFDEVEEEESVDGQNVDNYIKHPLHNVWALWYFKNDKRNDWSANQKVIATFSTVEDFWAVYNYIQSASKIAPGCDYSLFKEGIQPMWEDENNRDGGRWLINLDKRKRATELDKFWLETLLCLIGEAFDELSDEICGAVVNIRPKGDKLGLWTRDASKKDAIIRIGKMLKIRLNISAEVTLEYQVHKDNSLKTGSVARCSYTV</sequence>
<evidence type="ECO:0000313" key="9">
    <source>
        <dbReference type="Proteomes" id="UP000015101"/>
    </source>
</evidence>
<evidence type="ECO:0000256" key="1">
    <source>
        <dbReference type="ARBA" id="ARBA00009860"/>
    </source>
</evidence>
<reference evidence="9" key="1">
    <citation type="submission" date="2012-12" db="EMBL/GenBank/DDBJ databases">
        <authorList>
            <person name="Hellsten U."/>
            <person name="Grimwood J."/>
            <person name="Chapman J.A."/>
            <person name="Shapiro H."/>
            <person name="Aerts A."/>
            <person name="Otillar R.P."/>
            <person name="Terry A.Y."/>
            <person name="Boore J.L."/>
            <person name="Simakov O."/>
            <person name="Marletaz F."/>
            <person name="Cho S.-J."/>
            <person name="Edsinger-Gonzales E."/>
            <person name="Havlak P."/>
            <person name="Kuo D.-H."/>
            <person name="Larsson T."/>
            <person name="Lv J."/>
            <person name="Arendt D."/>
            <person name="Savage R."/>
            <person name="Osoegawa K."/>
            <person name="de Jong P."/>
            <person name="Lindberg D.R."/>
            <person name="Seaver E.C."/>
            <person name="Weisblat D.A."/>
            <person name="Putnam N.H."/>
            <person name="Grigoriev I.V."/>
            <person name="Rokhsar D.S."/>
        </authorList>
    </citation>
    <scope>NUCLEOTIDE SEQUENCE</scope>
</reference>
<keyword evidence="4 6" id="KW-0694">RNA-binding</keyword>
<evidence type="ECO:0000256" key="5">
    <source>
        <dbReference type="ARBA" id="ARBA00022917"/>
    </source>
</evidence>
<dbReference type="Pfam" id="PF01652">
    <property type="entry name" value="IF4E"/>
    <property type="match status" value="1"/>
</dbReference>
<evidence type="ECO:0000256" key="4">
    <source>
        <dbReference type="ARBA" id="ARBA00022884"/>
    </source>
</evidence>
<proteinExistence type="inferred from homology"/>
<evidence type="ECO:0000256" key="6">
    <source>
        <dbReference type="RuleBase" id="RU004374"/>
    </source>
</evidence>
<name>T1EFJ5_HELRO</name>
<dbReference type="EMBL" id="KB096676">
    <property type="protein sequence ID" value="ESO03034.1"/>
    <property type="molecule type" value="Genomic_DNA"/>
</dbReference>
<keyword evidence="9" id="KW-1185">Reference proteome</keyword>
<evidence type="ECO:0008006" key="10">
    <source>
        <dbReference type="Google" id="ProtNLM"/>
    </source>
</evidence>
<dbReference type="SUPFAM" id="SSF55418">
    <property type="entry name" value="eIF4e-like"/>
    <property type="match status" value="1"/>
</dbReference>
<dbReference type="eggNOG" id="KOG1670">
    <property type="taxonomic scope" value="Eukaryota"/>
</dbReference>
<accession>T1EFJ5</accession>
<evidence type="ECO:0000256" key="2">
    <source>
        <dbReference type="ARBA" id="ARBA00022540"/>
    </source>
</evidence>
<evidence type="ECO:0000313" key="8">
    <source>
        <dbReference type="EnsemblMetazoa" id="HelroP112394"/>
    </source>
</evidence>
<dbReference type="PANTHER" id="PTHR11960:SF8">
    <property type="entry name" value="EUKARYOTIC TRANSLATION INITIATION FACTOR 4E1-RELATED"/>
    <property type="match status" value="1"/>
</dbReference>
<dbReference type="GO" id="GO:0006413">
    <property type="term" value="P:translational initiation"/>
    <property type="evidence" value="ECO:0000318"/>
    <property type="project" value="GO_Central"/>
</dbReference>
<comment type="similarity">
    <text evidence="1 6">Belongs to the eukaryotic initiation factor 4E family.</text>
</comment>
<reference evidence="8" key="3">
    <citation type="submission" date="2015-06" db="UniProtKB">
        <authorList>
            <consortium name="EnsemblMetazoa"/>
        </authorList>
    </citation>
    <scope>IDENTIFICATION</scope>
</reference>
<dbReference type="OrthoDB" id="590761at2759"/>
<dbReference type="HOGENOM" id="CLU_043552_1_0_1"/>
<dbReference type="EMBL" id="AMQM01004760">
    <property type="status" value="NOT_ANNOTATED_CDS"/>
    <property type="molecule type" value="Genomic_DNA"/>
</dbReference>
<dbReference type="AlphaFoldDB" id="T1EFJ5"/>
<dbReference type="PANTHER" id="PTHR11960">
    <property type="entry name" value="EUKARYOTIC TRANSLATION INITIATION FACTOR 4E RELATED"/>
    <property type="match status" value="1"/>
</dbReference>
<protein>
    <recommendedName>
        <fullName evidence="10">EIF-4F 25 kDa subunit</fullName>
    </recommendedName>
</protein>
<keyword evidence="3" id="KW-0810">Translation regulation</keyword>
<dbReference type="STRING" id="6412.T1EFJ5"/>
<reference evidence="7 9" key="2">
    <citation type="journal article" date="2013" name="Nature">
        <title>Insights into bilaterian evolution from three spiralian genomes.</title>
        <authorList>
            <person name="Simakov O."/>
            <person name="Marletaz F."/>
            <person name="Cho S.J."/>
            <person name="Edsinger-Gonzales E."/>
            <person name="Havlak P."/>
            <person name="Hellsten U."/>
            <person name="Kuo D.H."/>
            <person name="Larsson T."/>
            <person name="Lv J."/>
            <person name="Arendt D."/>
            <person name="Savage R."/>
            <person name="Osoegawa K."/>
            <person name="de Jong P."/>
            <person name="Grimwood J."/>
            <person name="Chapman J.A."/>
            <person name="Shapiro H."/>
            <person name="Aerts A."/>
            <person name="Otillar R.P."/>
            <person name="Terry A.Y."/>
            <person name="Boore J.L."/>
            <person name="Grigoriev I.V."/>
            <person name="Lindberg D.R."/>
            <person name="Seaver E.C."/>
            <person name="Weisblat D.A."/>
            <person name="Putnam N.H."/>
            <person name="Rokhsar D.S."/>
        </authorList>
    </citation>
    <scope>NUCLEOTIDE SEQUENCE</scope>
</reference>
<dbReference type="Proteomes" id="UP000015101">
    <property type="component" value="Unassembled WGS sequence"/>
</dbReference>
<organism evidence="8 9">
    <name type="scientific">Helobdella robusta</name>
    <name type="common">Californian leech</name>
    <dbReference type="NCBI Taxonomy" id="6412"/>
    <lineage>
        <taxon>Eukaryota</taxon>
        <taxon>Metazoa</taxon>
        <taxon>Spiralia</taxon>
        <taxon>Lophotrochozoa</taxon>
        <taxon>Annelida</taxon>
        <taxon>Clitellata</taxon>
        <taxon>Hirudinea</taxon>
        <taxon>Rhynchobdellida</taxon>
        <taxon>Glossiphoniidae</taxon>
        <taxon>Helobdella</taxon>
    </lineage>
</organism>
<gene>
    <name evidence="8" type="primary">20195347</name>
    <name evidence="7" type="ORF">HELRODRAFT_112394</name>
</gene>
<dbReference type="InParanoid" id="T1EFJ5"/>
<dbReference type="RefSeq" id="XP_009018727.1">
    <property type="nucleotide sequence ID" value="XM_009020479.1"/>
</dbReference>
<dbReference type="KEGG" id="hro:HELRODRAFT_112394"/>
<dbReference type="EnsemblMetazoa" id="HelroT112394">
    <property type="protein sequence ID" value="HelroP112394"/>
    <property type="gene ID" value="HelroG112394"/>
</dbReference>
<keyword evidence="2 6" id="KW-0396">Initiation factor</keyword>
<dbReference type="GO" id="GO:0000340">
    <property type="term" value="F:RNA 7-methylguanosine cap binding"/>
    <property type="evidence" value="ECO:0000318"/>
    <property type="project" value="GO_Central"/>
</dbReference>
<dbReference type="CTD" id="20195347"/>
<evidence type="ECO:0000313" key="7">
    <source>
        <dbReference type="EMBL" id="ESO03034.1"/>
    </source>
</evidence>
<evidence type="ECO:0000256" key="3">
    <source>
        <dbReference type="ARBA" id="ARBA00022845"/>
    </source>
</evidence>
<keyword evidence="5 6" id="KW-0648">Protein biosynthesis</keyword>
<dbReference type="FunCoup" id="T1EFJ5">
    <property type="interactions" value="1631"/>
</dbReference>
<dbReference type="PROSITE" id="PS00813">
    <property type="entry name" value="IF4E"/>
    <property type="match status" value="1"/>
</dbReference>
<dbReference type="InterPro" id="IPR019770">
    <property type="entry name" value="TIF_eIF_4E_CS"/>
</dbReference>
<dbReference type="GO" id="GO:0016281">
    <property type="term" value="C:eukaryotic translation initiation factor 4F complex"/>
    <property type="evidence" value="ECO:0000318"/>
    <property type="project" value="GO_Central"/>
</dbReference>
<dbReference type="InterPro" id="IPR001040">
    <property type="entry name" value="TIF_eIF_4E"/>
</dbReference>
<dbReference type="Gene3D" id="3.30.760.10">
    <property type="entry name" value="RNA Cap, Translation Initiation Factor Eif4e"/>
    <property type="match status" value="1"/>
</dbReference>
<dbReference type="GO" id="GO:0003743">
    <property type="term" value="F:translation initiation factor activity"/>
    <property type="evidence" value="ECO:0000318"/>
    <property type="project" value="GO_Central"/>
</dbReference>
<dbReference type="GO" id="GO:0006417">
    <property type="term" value="P:regulation of translation"/>
    <property type="evidence" value="ECO:0007669"/>
    <property type="project" value="UniProtKB-KW"/>
</dbReference>